<proteinExistence type="predicted"/>
<name>A0A4Y2KVR5_ARAVE</name>
<sequence length="157" mass="17785">MKITWDELGLRESVPITPIVNSVPNHSGEIKYSEWLEYFWFFVIYEDPEDAYSLDWVQDRQDKRVSEFLGGPGKRVSEFLGGPGKRVSEFLGGPGKRVSEFLGGPGKRLSEFLGGPGKRYPAGNNMHQALSKRVSEFLGGPGKRSDYYDFMENAEKR</sequence>
<accession>A0A4Y2KVR5</accession>
<dbReference type="AlphaFoldDB" id="A0A4Y2KVR5"/>
<gene>
    <name evidence="1" type="ORF">AVEN_235031_1</name>
</gene>
<protein>
    <submittedName>
        <fullName evidence="1">Uncharacterized protein</fullName>
    </submittedName>
</protein>
<dbReference type="OrthoDB" id="6407280at2759"/>
<keyword evidence="2" id="KW-1185">Reference proteome</keyword>
<dbReference type="Proteomes" id="UP000499080">
    <property type="component" value="Unassembled WGS sequence"/>
</dbReference>
<reference evidence="1 2" key="1">
    <citation type="journal article" date="2019" name="Sci. Rep.">
        <title>Orb-weaving spider Araneus ventricosus genome elucidates the spidroin gene catalogue.</title>
        <authorList>
            <person name="Kono N."/>
            <person name="Nakamura H."/>
            <person name="Ohtoshi R."/>
            <person name="Moran D.A.P."/>
            <person name="Shinohara A."/>
            <person name="Yoshida Y."/>
            <person name="Fujiwara M."/>
            <person name="Mori M."/>
            <person name="Tomita M."/>
            <person name="Arakawa K."/>
        </authorList>
    </citation>
    <scope>NUCLEOTIDE SEQUENCE [LARGE SCALE GENOMIC DNA]</scope>
</reference>
<evidence type="ECO:0000313" key="1">
    <source>
        <dbReference type="EMBL" id="GBN06388.1"/>
    </source>
</evidence>
<organism evidence="1 2">
    <name type="scientific">Araneus ventricosus</name>
    <name type="common">Orbweaver spider</name>
    <name type="synonym">Epeira ventricosa</name>
    <dbReference type="NCBI Taxonomy" id="182803"/>
    <lineage>
        <taxon>Eukaryota</taxon>
        <taxon>Metazoa</taxon>
        <taxon>Ecdysozoa</taxon>
        <taxon>Arthropoda</taxon>
        <taxon>Chelicerata</taxon>
        <taxon>Arachnida</taxon>
        <taxon>Araneae</taxon>
        <taxon>Araneomorphae</taxon>
        <taxon>Entelegynae</taxon>
        <taxon>Araneoidea</taxon>
        <taxon>Araneidae</taxon>
        <taxon>Araneus</taxon>
    </lineage>
</organism>
<evidence type="ECO:0000313" key="2">
    <source>
        <dbReference type="Proteomes" id="UP000499080"/>
    </source>
</evidence>
<dbReference type="EMBL" id="BGPR01005059">
    <property type="protein sequence ID" value="GBN06388.1"/>
    <property type="molecule type" value="Genomic_DNA"/>
</dbReference>
<comment type="caution">
    <text evidence="1">The sequence shown here is derived from an EMBL/GenBank/DDBJ whole genome shotgun (WGS) entry which is preliminary data.</text>
</comment>